<dbReference type="PANTHER" id="PTHR20835">
    <property type="entry name" value="E3 UBIQUITIN-PROTEIN LIGASE PPP1R11-RELATED"/>
    <property type="match status" value="1"/>
</dbReference>
<feature type="compositionally biased region" description="Basic residues" evidence="4">
    <location>
        <begin position="133"/>
        <end position="146"/>
    </location>
</feature>
<keyword evidence="3" id="KW-0539">Nucleus</keyword>
<comment type="caution">
    <text evidence="5">The sequence shown here is derived from an EMBL/GenBank/DDBJ whole genome shotgun (WGS) entry which is preliminary data.</text>
</comment>
<protein>
    <recommendedName>
        <fullName evidence="3">Type 1 phosphatases regulator</fullName>
    </recommendedName>
</protein>
<sequence length="165" mass="18149">MSRVRQAANPSHTRTATEPAQESAARLSGTLRLRGDDTPTVAPEPSAARRIRWSEDVVDNEGMGKKSSKEPGPWEKAVQNLNLPTLAPTLIVTAKSIVEGNEHAVPTIHIPEEENHPQKGPPRDEASGDCCSRHHRHARSKPKRKPSPNAYEKMPKPSKNKPRDA</sequence>
<evidence type="ECO:0000313" key="5">
    <source>
        <dbReference type="EMBL" id="KAJ5248664.1"/>
    </source>
</evidence>
<comment type="function">
    <text evidence="1 3">Regulator of type 1 phosphatases which maintains protein phosphatase activity under strict control.</text>
</comment>
<accession>A0A9W9PMN8</accession>
<feature type="region of interest" description="Disordered" evidence="4">
    <location>
        <begin position="103"/>
        <end position="165"/>
    </location>
</feature>
<dbReference type="EMBL" id="JAPQKS010000001">
    <property type="protein sequence ID" value="KAJ5248664.1"/>
    <property type="molecule type" value="Genomic_DNA"/>
</dbReference>
<dbReference type="InterPro" id="IPR011107">
    <property type="entry name" value="PPI_Ypi1"/>
</dbReference>
<feature type="compositionally biased region" description="Polar residues" evidence="4">
    <location>
        <begin position="8"/>
        <end position="20"/>
    </location>
</feature>
<organism evidence="5 6">
    <name type="scientific">Penicillium chermesinum</name>
    <dbReference type="NCBI Taxonomy" id="63820"/>
    <lineage>
        <taxon>Eukaryota</taxon>
        <taxon>Fungi</taxon>
        <taxon>Dikarya</taxon>
        <taxon>Ascomycota</taxon>
        <taxon>Pezizomycotina</taxon>
        <taxon>Eurotiomycetes</taxon>
        <taxon>Eurotiomycetidae</taxon>
        <taxon>Eurotiales</taxon>
        <taxon>Aspergillaceae</taxon>
        <taxon>Penicillium</taxon>
    </lineage>
</organism>
<dbReference type="Pfam" id="PF07491">
    <property type="entry name" value="PPI_Ypi1"/>
    <property type="match status" value="1"/>
</dbReference>
<dbReference type="GO" id="GO:0008157">
    <property type="term" value="F:protein phosphatase 1 binding"/>
    <property type="evidence" value="ECO:0007669"/>
    <property type="project" value="TreeGrafter"/>
</dbReference>
<comment type="subcellular location">
    <subcellularLocation>
        <location evidence="3">Nucleus</location>
    </subcellularLocation>
</comment>
<dbReference type="AlphaFoldDB" id="A0A9W9PMN8"/>
<dbReference type="RefSeq" id="XP_058335443.1">
    <property type="nucleotide sequence ID" value="XM_058469412.1"/>
</dbReference>
<evidence type="ECO:0000313" key="6">
    <source>
        <dbReference type="Proteomes" id="UP001150941"/>
    </source>
</evidence>
<feature type="compositionally biased region" description="Basic and acidic residues" evidence="4">
    <location>
        <begin position="62"/>
        <end position="73"/>
    </location>
</feature>
<dbReference type="GO" id="GO:0005634">
    <property type="term" value="C:nucleus"/>
    <property type="evidence" value="ECO:0007669"/>
    <property type="project" value="UniProtKB-SubCell"/>
</dbReference>
<proteinExistence type="inferred from homology"/>
<dbReference type="PANTHER" id="PTHR20835:SF0">
    <property type="entry name" value="E3 UBIQUITIN-PROTEIN LIGASE PPP1R11"/>
    <property type="match status" value="1"/>
</dbReference>
<dbReference type="OrthoDB" id="307488at2759"/>
<evidence type="ECO:0000256" key="4">
    <source>
        <dbReference type="SAM" id="MobiDB-lite"/>
    </source>
</evidence>
<evidence type="ECO:0000256" key="2">
    <source>
        <dbReference type="ARBA" id="ARBA00005605"/>
    </source>
</evidence>
<reference evidence="5" key="1">
    <citation type="submission" date="2022-11" db="EMBL/GenBank/DDBJ databases">
        <authorList>
            <person name="Petersen C."/>
        </authorList>
    </citation>
    <scope>NUCLEOTIDE SEQUENCE</scope>
    <source>
        <strain evidence="5">IBT 19713</strain>
    </source>
</reference>
<evidence type="ECO:0000256" key="3">
    <source>
        <dbReference type="RuleBase" id="RU367162"/>
    </source>
</evidence>
<feature type="compositionally biased region" description="Basic and acidic residues" evidence="4">
    <location>
        <begin position="110"/>
        <end position="126"/>
    </location>
</feature>
<reference evidence="5" key="2">
    <citation type="journal article" date="2023" name="IMA Fungus">
        <title>Comparative genomic study of the Penicillium genus elucidates a diverse pangenome and 15 lateral gene transfer events.</title>
        <authorList>
            <person name="Petersen C."/>
            <person name="Sorensen T."/>
            <person name="Nielsen M.R."/>
            <person name="Sondergaard T.E."/>
            <person name="Sorensen J.L."/>
            <person name="Fitzpatrick D.A."/>
            <person name="Frisvad J.C."/>
            <person name="Nielsen K.L."/>
        </authorList>
    </citation>
    <scope>NUCLEOTIDE SEQUENCE</scope>
    <source>
        <strain evidence="5">IBT 19713</strain>
    </source>
</reference>
<name>A0A9W9PMN8_9EURO</name>
<dbReference type="GO" id="GO:0004865">
    <property type="term" value="F:protein serine/threonine phosphatase inhibitor activity"/>
    <property type="evidence" value="ECO:0007669"/>
    <property type="project" value="UniProtKB-UniRule"/>
</dbReference>
<evidence type="ECO:0000256" key="1">
    <source>
        <dbReference type="ARBA" id="ARBA00003401"/>
    </source>
</evidence>
<keyword evidence="6" id="KW-1185">Reference proteome</keyword>
<dbReference type="GeneID" id="83196715"/>
<dbReference type="Proteomes" id="UP001150941">
    <property type="component" value="Unassembled WGS sequence"/>
</dbReference>
<gene>
    <name evidence="5" type="ORF">N7468_000115</name>
</gene>
<feature type="compositionally biased region" description="Basic residues" evidence="4">
    <location>
        <begin position="156"/>
        <end position="165"/>
    </location>
</feature>
<comment type="similarity">
    <text evidence="2 3">Belongs to the YPI1 family.</text>
</comment>
<feature type="region of interest" description="Disordered" evidence="4">
    <location>
        <begin position="1"/>
        <end position="85"/>
    </location>
</feature>